<gene>
    <name evidence="3" type="ORF">SAMN06269173_105355</name>
</gene>
<organism evidence="3 4">
    <name type="scientific">Hymenobacter mucosus</name>
    <dbReference type="NCBI Taxonomy" id="1411120"/>
    <lineage>
        <taxon>Bacteria</taxon>
        <taxon>Pseudomonadati</taxon>
        <taxon>Bacteroidota</taxon>
        <taxon>Cytophagia</taxon>
        <taxon>Cytophagales</taxon>
        <taxon>Hymenobacteraceae</taxon>
        <taxon>Hymenobacter</taxon>
    </lineage>
</organism>
<dbReference type="AlphaFoldDB" id="A0A238YL82"/>
<evidence type="ECO:0000313" key="4">
    <source>
        <dbReference type="Proteomes" id="UP000198310"/>
    </source>
</evidence>
<dbReference type="InterPro" id="IPR003737">
    <property type="entry name" value="GlcNAc_PI_deacetylase-related"/>
</dbReference>
<dbReference type="InterPro" id="IPR029062">
    <property type="entry name" value="Class_I_gatase-like"/>
</dbReference>
<dbReference type="Proteomes" id="UP000198310">
    <property type="component" value="Unassembled WGS sequence"/>
</dbReference>
<name>A0A238YL82_9BACT</name>
<dbReference type="SUPFAM" id="SSF52317">
    <property type="entry name" value="Class I glutamine amidotransferase-like"/>
    <property type="match status" value="1"/>
</dbReference>
<evidence type="ECO:0000259" key="2">
    <source>
        <dbReference type="Pfam" id="PF10633"/>
    </source>
</evidence>
<keyword evidence="1" id="KW-0732">Signal</keyword>
<keyword evidence="4" id="KW-1185">Reference proteome</keyword>
<dbReference type="Pfam" id="PF02585">
    <property type="entry name" value="PIG-L"/>
    <property type="match status" value="1"/>
</dbReference>
<evidence type="ECO:0000256" key="1">
    <source>
        <dbReference type="SAM" id="SignalP"/>
    </source>
</evidence>
<dbReference type="InterPro" id="IPR018905">
    <property type="entry name" value="A-galactase_NEW3"/>
</dbReference>
<feature type="domain" description="Alpha-galactosidase NEW3" evidence="2">
    <location>
        <begin position="589"/>
        <end position="643"/>
    </location>
</feature>
<protein>
    <submittedName>
        <fullName evidence="3">N-acetylglucosaminyl deacetylase, LmbE family</fullName>
    </submittedName>
</protein>
<dbReference type="Gene3D" id="3.40.50.880">
    <property type="match status" value="1"/>
</dbReference>
<dbReference type="SUPFAM" id="SSF102588">
    <property type="entry name" value="LmbE-like"/>
    <property type="match status" value="1"/>
</dbReference>
<accession>A0A238YL82</accession>
<dbReference type="Gene3D" id="3.40.50.10320">
    <property type="entry name" value="LmbE-like"/>
    <property type="match status" value="1"/>
</dbReference>
<proteinExistence type="predicted"/>
<dbReference type="EMBL" id="FZNS01000005">
    <property type="protein sequence ID" value="SNR72016.1"/>
    <property type="molecule type" value="Genomic_DNA"/>
</dbReference>
<reference evidence="4" key="1">
    <citation type="submission" date="2017-06" db="EMBL/GenBank/DDBJ databases">
        <authorList>
            <person name="Varghese N."/>
            <person name="Submissions S."/>
        </authorList>
    </citation>
    <scope>NUCLEOTIDE SEQUENCE [LARGE SCALE GENOMIC DNA]</scope>
    <source>
        <strain evidence="4">DSM 28041</strain>
    </source>
</reference>
<dbReference type="InterPro" id="IPR024078">
    <property type="entry name" value="LmbE-like_dom_sf"/>
</dbReference>
<dbReference type="RefSeq" id="WP_089333133.1">
    <property type="nucleotide sequence ID" value="NZ_FZNS01000005.1"/>
</dbReference>
<evidence type="ECO:0000313" key="3">
    <source>
        <dbReference type="EMBL" id="SNR72016.1"/>
    </source>
</evidence>
<dbReference type="Pfam" id="PF10633">
    <property type="entry name" value="NPCBM_assoc"/>
    <property type="match status" value="1"/>
</dbReference>
<feature type="chain" id="PRO_5012353545" evidence="1">
    <location>
        <begin position="24"/>
        <end position="887"/>
    </location>
</feature>
<sequence>MRLRSIVAGALLALPLLPAAAQAPKTYSSSEMLLGLKKLNVLGSVLYMAAHPDDENTRLIAYMANGRLLETGYLSCTRGDGGQNLIGPELREQLGVIRTQELLAARRIDGGRQFFTRANDFGFSKTSDETFTIWDKEQVLADMVWVIRQRRPDVLITRFPPDPRAGHGHHQASAILAAEAFDAAGDPKRFPEQLKYVQPWQPKRLLWNTGSFFVKPGENMDGYLKVDAGGYNPLLGQSYGEMAARSRSQHKSQGFGSAATRGEALEYLQYVKGDKPKSDPFEGVDMTWNRVPGGAAVGKLVDEVIRKYDPANPSASVAGLLKVRAGIVKLDQQAKVLGGSVSSKKPDYHWLKSKQEQIEELIRASLGLYLEATISEPTVAPGQAVAVRLDVLSRSVVPITVRGAGALGFGRDTTVNATLSAEKVLSLRLPIRFASQLSTSQPYWLREAGTVGMYRVPTELLLAAGGERKATQLPGVAAAPSEHVPTGGGGATTQESNAMLLVNQQNLIGLPENPAAAYIGLQINVLGSPLFYSVPVQYKSTDPVEGEKYRPLAVVPPVAVNIGGRAYVFADNQPKIVPVTLRAGKAGVKGAVTLTLPNGWKSEPASFNFDLASKDAEQTVQFRVQPGAGAAEGKTELRAVATVDGQQYSRGYQAIEYNHIPTQVLFPEAIAPLVKLDLKRKGQEIGYLMGAGDEVPDALRQIGYNVTLLKPEDITDQNLRRFDAVVLGIRAYNTLDRLKTLQPTLLKYVENGGNMVVQYVVNRGTVIPQIGPYPLTLSSDRVTVENAAVTFLKPQQPLLNTPNKITAKDFEGWVQEQGLYYPSQWDPKYQTVLSSHDPNESAKESAILVADYGKGHYIYTGLSLFRELPAGVPGAYRLLTNMVSLGK</sequence>
<feature type="signal peptide" evidence="1">
    <location>
        <begin position="1"/>
        <end position="23"/>
    </location>
</feature>